<organism evidence="1 2">
    <name type="scientific">Spodoptera exigua</name>
    <name type="common">Beet armyworm</name>
    <name type="synonym">Noctua fulgens</name>
    <dbReference type="NCBI Taxonomy" id="7107"/>
    <lineage>
        <taxon>Eukaryota</taxon>
        <taxon>Metazoa</taxon>
        <taxon>Ecdysozoa</taxon>
        <taxon>Arthropoda</taxon>
        <taxon>Hexapoda</taxon>
        <taxon>Insecta</taxon>
        <taxon>Pterygota</taxon>
        <taxon>Neoptera</taxon>
        <taxon>Endopterygota</taxon>
        <taxon>Lepidoptera</taxon>
        <taxon>Glossata</taxon>
        <taxon>Ditrysia</taxon>
        <taxon>Noctuoidea</taxon>
        <taxon>Noctuidae</taxon>
        <taxon>Amphipyrinae</taxon>
        <taxon>Spodoptera</taxon>
    </lineage>
</organism>
<sequence length="78" mass="9117">MEKWFSSFVFQIPEKHIDMSDQLITTSLPRLRHIKKTLQMSISNQSEKSTLRGSEFYWPTQGIFQNNRVTSNDASPLL</sequence>
<gene>
    <name evidence="1" type="ORF">HW555_007399</name>
</gene>
<evidence type="ECO:0000313" key="1">
    <source>
        <dbReference type="EMBL" id="KAF9414767.1"/>
    </source>
</evidence>
<keyword evidence="2" id="KW-1185">Reference proteome</keyword>
<evidence type="ECO:0000313" key="2">
    <source>
        <dbReference type="Proteomes" id="UP000648187"/>
    </source>
</evidence>
<dbReference type="Proteomes" id="UP000648187">
    <property type="component" value="Unassembled WGS sequence"/>
</dbReference>
<name>A0A835GGB9_SPOEX</name>
<protein>
    <submittedName>
        <fullName evidence="1">Uncharacterized protein</fullName>
    </submittedName>
</protein>
<proteinExistence type="predicted"/>
<accession>A0A835GGB9</accession>
<dbReference type="EMBL" id="JACKWZ010000125">
    <property type="protein sequence ID" value="KAF9414767.1"/>
    <property type="molecule type" value="Genomic_DNA"/>
</dbReference>
<reference evidence="1" key="1">
    <citation type="submission" date="2020-08" db="EMBL/GenBank/DDBJ databases">
        <title>Spodoptera exigua strain:BAW_Kor-Di-RS1 Genome sequencing and assembly.</title>
        <authorList>
            <person name="Kim J."/>
            <person name="Nam H.Y."/>
            <person name="Kwon M."/>
            <person name="Choi J.H."/>
            <person name="Cho S.R."/>
            <person name="Kim G.-H."/>
        </authorList>
    </citation>
    <scope>NUCLEOTIDE SEQUENCE</scope>
    <source>
        <strain evidence="1">BAW_Kor-Di-RS1</strain>
        <tissue evidence="1">Whole-body</tissue>
    </source>
</reference>
<dbReference type="AlphaFoldDB" id="A0A835GGB9"/>
<comment type="caution">
    <text evidence="1">The sequence shown here is derived from an EMBL/GenBank/DDBJ whole genome shotgun (WGS) entry which is preliminary data.</text>
</comment>